<proteinExistence type="predicted"/>
<dbReference type="Gene3D" id="3.40.1350.10">
    <property type="match status" value="1"/>
</dbReference>
<dbReference type="GO" id="GO:0003677">
    <property type="term" value="F:DNA binding"/>
    <property type="evidence" value="ECO:0007669"/>
    <property type="project" value="InterPro"/>
</dbReference>
<name>A0A223NWQ2_9SPHI</name>
<dbReference type="InterPro" id="IPR011856">
    <property type="entry name" value="tRNA_endonuc-like_dom_sf"/>
</dbReference>
<evidence type="ECO:0000256" key="1">
    <source>
        <dbReference type="ARBA" id="ARBA00023163"/>
    </source>
</evidence>
<dbReference type="GO" id="GO:0015666">
    <property type="term" value="F:restriction endodeoxyribonuclease activity"/>
    <property type="evidence" value="ECO:0007669"/>
    <property type="project" value="TreeGrafter"/>
</dbReference>
<dbReference type="InterPro" id="IPR007759">
    <property type="entry name" value="Asxl_HARE-HTH"/>
</dbReference>
<keyword evidence="1" id="KW-0804">Transcription</keyword>
<keyword evidence="4" id="KW-1185">Reference proteome</keyword>
<protein>
    <recommendedName>
        <fullName evidence="2">HTH HARE-type domain-containing protein</fullName>
    </recommendedName>
</protein>
<evidence type="ECO:0000313" key="4">
    <source>
        <dbReference type="Proteomes" id="UP000215002"/>
    </source>
</evidence>
<dbReference type="KEGG" id="muc:MuYL_2357"/>
<dbReference type="GO" id="GO:0009307">
    <property type="term" value="P:DNA restriction-modification system"/>
    <property type="evidence" value="ECO:0007669"/>
    <property type="project" value="InterPro"/>
</dbReference>
<dbReference type="InterPro" id="IPR011335">
    <property type="entry name" value="Restrct_endonuc-II-like"/>
</dbReference>
<dbReference type="Proteomes" id="UP000215002">
    <property type="component" value="Chromosome"/>
</dbReference>
<dbReference type="OrthoDB" id="9803736at2"/>
<dbReference type="PANTHER" id="PTHR30015">
    <property type="entry name" value="MRR RESTRICTION SYSTEM PROTEIN"/>
    <property type="match status" value="1"/>
</dbReference>
<accession>A0A223NWQ2</accession>
<dbReference type="PANTHER" id="PTHR30015:SF7">
    <property type="entry name" value="TYPE IV METHYL-DIRECTED RESTRICTION ENZYME ECOKMRR"/>
    <property type="match status" value="1"/>
</dbReference>
<evidence type="ECO:0000313" key="3">
    <source>
        <dbReference type="EMBL" id="ASU34246.1"/>
    </source>
</evidence>
<dbReference type="PROSITE" id="PS51913">
    <property type="entry name" value="HTH_HARE"/>
    <property type="match status" value="1"/>
</dbReference>
<dbReference type="EMBL" id="CP022743">
    <property type="protein sequence ID" value="ASU34246.1"/>
    <property type="molecule type" value="Genomic_DNA"/>
</dbReference>
<dbReference type="InterPro" id="IPR052906">
    <property type="entry name" value="Type_IV_Methyl-Rstrct_Enzyme"/>
</dbReference>
<dbReference type="InterPro" id="IPR007560">
    <property type="entry name" value="Restrct_endonuc_IV_Mrr"/>
</dbReference>
<dbReference type="AlphaFoldDB" id="A0A223NWQ2"/>
<evidence type="ECO:0000259" key="2">
    <source>
        <dbReference type="PROSITE" id="PS51913"/>
    </source>
</evidence>
<dbReference type="GO" id="GO:0006355">
    <property type="term" value="P:regulation of DNA-templated transcription"/>
    <property type="evidence" value="ECO:0007669"/>
    <property type="project" value="InterPro"/>
</dbReference>
<dbReference type="RefSeq" id="WP_094570619.1">
    <property type="nucleotide sequence ID" value="NZ_CP022743.1"/>
</dbReference>
<sequence length="270" mass="31006">MPKNTINEAISEALKREGQPLRVGDIYKRIVEDDLYRFNAINPEHIVRTQLRRHSENLNFPTAHKSKHFVFLNDGHYWIKGVAHQKAITPDVKDEKVIRESNFEQIKTLHEKYIQEFKDSTLDQLIALNPFSFEEFCKRLLLVYGFKNLKVTNKTKDGGIDGHGELKIGLVYMKVAFECKRWTKTSVGRPKINQFRGDIQGKYQQGIFFTTSKFTNDAKSSSFQIGAVPIVLIDGKAIVDIMIEKGFGIEKEVLPIYTNAIDLVLQDAEE</sequence>
<dbReference type="Pfam" id="PF04471">
    <property type="entry name" value="Mrr_cat"/>
    <property type="match status" value="1"/>
</dbReference>
<gene>
    <name evidence="3" type="ORF">MuYL_2357</name>
</gene>
<organism evidence="3 4">
    <name type="scientific">Mucilaginibacter xinganensis</name>
    <dbReference type="NCBI Taxonomy" id="1234841"/>
    <lineage>
        <taxon>Bacteria</taxon>
        <taxon>Pseudomonadati</taxon>
        <taxon>Bacteroidota</taxon>
        <taxon>Sphingobacteriia</taxon>
        <taxon>Sphingobacteriales</taxon>
        <taxon>Sphingobacteriaceae</taxon>
        <taxon>Mucilaginibacter</taxon>
    </lineage>
</organism>
<reference evidence="3 4" key="1">
    <citation type="submission" date="2017-08" db="EMBL/GenBank/DDBJ databases">
        <title>Complete genome sequence of Mucilaginibacter sp. strain BJC16-A31.</title>
        <authorList>
            <consortium name="Henan University of Science and Technology"/>
            <person name="You X."/>
        </authorList>
    </citation>
    <scope>NUCLEOTIDE SEQUENCE [LARGE SCALE GENOMIC DNA]</scope>
    <source>
        <strain evidence="3 4">BJC16-A31</strain>
    </source>
</reference>
<feature type="domain" description="HTH HARE-type" evidence="2">
    <location>
        <begin position="4"/>
        <end position="82"/>
    </location>
</feature>
<dbReference type="SUPFAM" id="SSF52980">
    <property type="entry name" value="Restriction endonuclease-like"/>
    <property type="match status" value="1"/>
</dbReference>